<keyword evidence="3" id="KW-1185">Reference proteome</keyword>
<reference evidence="3" key="2">
    <citation type="submission" date="2015-01" db="EMBL/GenBank/DDBJ databases">
        <title>Evolutionary Origins and Diversification of the Mycorrhizal Mutualists.</title>
        <authorList>
            <consortium name="DOE Joint Genome Institute"/>
            <consortium name="Mycorrhizal Genomics Consortium"/>
            <person name="Kohler A."/>
            <person name="Kuo A."/>
            <person name="Nagy L.G."/>
            <person name="Floudas D."/>
            <person name="Copeland A."/>
            <person name="Barry K.W."/>
            <person name="Cichocki N."/>
            <person name="Veneault-Fourrey C."/>
            <person name="LaButti K."/>
            <person name="Lindquist E.A."/>
            <person name="Lipzen A."/>
            <person name="Lundell T."/>
            <person name="Morin E."/>
            <person name="Murat C."/>
            <person name="Riley R."/>
            <person name="Ohm R."/>
            <person name="Sun H."/>
            <person name="Tunlid A."/>
            <person name="Henrissat B."/>
            <person name="Grigoriev I.V."/>
            <person name="Hibbett D.S."/>
            <person name="Martin F."/>
        </authorList>
    </citation>
    <scope>NUCLEOTIDE SEQUENCE [LARGE SCALE GENOMIC DNA]</scope>
    <source>
        <strain evidence="3">F 1598</strain>
    </source>
</reference>
<dbReference type="HOGENOM" id="CLU_055165_0_0_1"/>
<name>A0A0C3FZM9_PILCF</name>
<dbReference type="InterPro" id="IPR003615">
    <property type="entry name" value="HNH_nuc"/>
</dbReference>
<dbReference type="Proteomes" id="UP000054166">
    <property type="component" value="Unassembled WGS sequence"/>
</dbReference>
<evidence type="ECO:0000313" key="2">
    <source>
        <dbReference type="EMBL" id="KIM83666.1"/>
    </source>
</evidence>
<dbReference type="OrthoDB" id="2142759at2759"/>
<sequence length="322" mass="36709">MFANIPPLTFSSPPLSGFYQHGGVSISTFVSWISEICYISENCALYPCQPNNNRDIGGPALDSSSALEIQPGRYVIRSPKSAQVCVFLTSDLPRPRTYSVDFTHSPHDSTNFVTRVRNRDKRCCITGHLVAGGDFTGFEAAHIYPLSAADIWNEQKFKCFIQDDQTQVDCELNSIQQGFLCSSTEHRMFDDYAIAVNPDDNYRIYDFVGRDPNRTPHGKIFYRDVNQPQIYLPLPDLLRDHFRQCILRYIKGAGEGNDHRKPFDPDLNLGAGRFNLESGDWWSSPEGKKQLEAELAERLYRTSEKRLRMSATEFARYSLLEH</sequence>
<dbReference type="STRING" id="765440.A0A0C3FZM9"/>
<gene>
    <name evidence="2" type="ORF">PILCRDRAFT_7078</name>
</gene>
<dbReference type="InParanoid" id="A0A0C3FZM9"/>
<organism evidence="2 3">
    <name type="scientific">Piloderma croceum (strain F 1598)</name>
    <dbReference type="NCBI Taxonomy" id="765440"/>
    <lineage>
        <taxon>Eukaryota</taxon>
        <taxon>Fungi</taxon>
        <taxon>Dikarya</taxon>
        <taxon>Basidiomycota</taxon>
        <taxon>Agaricomycotina</taxon>
        <taxon>Agaricomycetes</taxon>
        <taxon>Agaricomycetidae</taxon>
        <taxon>Atheliales</taxon>
        <taxon>Atheliaceae</taxon>
        <taxon>Piloderma</taxon>
    </lineage>
</organism>
<dbReference type="Pfam" id="PF13391">
    <property type="entry name" value="HNH_2"/>
    <property type="match status" value="1"/>
</dbReference>
<proteinExistence type="predicted"/>
<evidence type="ECO:0000259" key="1">
    <source>
        <dbReference type="Pfam" id="PF13391"/>
    </source>
</evidence>
<evidence type="ECO:0000313" key="3">
    <source>
        <dbReference type="Proteomes" id="UP000054166"/>
    </source>
</evidence>
<protein>
    <recommendedName>
        <fullName evidence="1">HNH nuclease domain-containing protein</fullName>
    </recommendedName>
</protein>
<reference evidence="2 3" key="1">
    <citation type="submission" date="2014-04" db="EMBL/GenBank/DDBJ databases">
        <authorList>
            <consortium name="DOE Joint Genome Institute"/>
            <person name="Kuo A."/>
            <person name="Tarkka M."/>
            <person name="Buscot F."/>
            <person name="Kohler A."/>
            <person name="Nagy L.G."/>
            <person name="Floudas D."/>
            <person name="Copeland A."/>
            <person name="Barry K.W."/>
            <person name="Cichocki N."/>
            <person name="Veneault-Fourrey C."/>
            <person name="LaButti K."/>
            <person name="Lindquist E.A."/>
            <person name="Lipzen A."/>
            <person name="Lundell T."/>
            <person name="Morin E."/>
            <person name="Murat C."/>
            <person name="Sun H."/>
            <person name="Tunlid A."/>
            <person name="Henrissat B."/>
            <person name="Grigoriev I.V."/>
            <person name="Hibbett D.S."/>
            <person name="Martin F."/>
            <person name="Nordberg H.P."/>
            <person name="Cantor M.N."/>
            <person name="Hua S.X."/>
        </authorList>
    </citation>
    <scope>NUCLEOTIDE SEQUENCE [LARGE SCALE GENOMIC DNA]</scope>
    <source>
        <strain evidence="2 3">F 1598</strain>
    </source>
</reference>
<dbReference type="AlphaFoldDB" id="A0A0C3FZM9"/>
<feature type="domain" description="HNH nuclease" evidence="1">
    <location>
        <begin position="123"/>
        <end position="197"/>
    </location>
</feature>
<dbReference type="EMBL" id="KN832990">
    <property type="protein sequence ID" value="KIM83666.1"/>
    <property type="molecule type" value="Genomic_DNA"/>
</dbReference>
<accession>A0A0C3FZM9</accession>